<accession>A0A837G675</accession>
<gene>
    <name evidence="3" type="ORF">TW71_11770</name>
</gene>
<evidence type="ECO:0000313" key="3">
    <source>
        <dbReference type="EMBL" id="KJY72840.1"/>
    </source>
</evidence>
<dbReference type="InterPro" id="IPR023214">
    <property type="entry name" value="HAD_sf"/>
</dbReference>
<evidence type="ECO:0000256" key="2">
    <source>
        <dbReference type="ARBA" id="ARBA00022842"/>
    </source>
</evidence>
<keyword evidence="1 3" id="KW-0378">Hydrolase</keyword>
<name>A0A837G675_9VIBR</name>
<dbReference type="EMBL" id="JXXR01000012">
    <property type="protein sequence ID" value="KJY72840.1"/>
    <property type="molecule type" value="Genomic_DNA"/>
</dbReference>
<dbReference type="InterPro" id="IPR051400">
    <property type="entry name" value="HAD-like_hydrolase"/>
</dbReference>
<dbReference type="Gene3D" id="3.40.50.1000">
    <property type="entry name" value="HAD superfamily/HAD-like"/>
    <property type="match status" value="1"/>
</dbReference>
<dbReference type="RefSeq" id="WP_045986013.1">
    <property type="nucleotide sequence ID" value="NZ_CP063052.1"/>
</dbReference>
<dbReference type="GO" id="GO:0016787">
    <property type="term" value="F:hydrolase activity"/>
    <property type="evidence" value="ECO:0007669"/>
    <property type="project" value="UniProtKB-KW"/>
</dbReference>
<dbReference type="SUPFAM" id="SSF56784">
    <property type="entry name" value="HAD-like"/>
    <property type="match status" value="1"/>
</dbReference>
<dbReference type="AlphaFoldDB" id="A0A837G675"/>
<dbReference type="PANTHER" id="PTHR46470">
    <property type="entry name" value="N-ACYLNEURAMINATE-9-PHOSPHATASE"/>
    <property type="match status" value="1"/>
</dbReference>
<comment type="caution">
    <text evidence="3">The sequence shown here is derived from an EMBL/GenBank/DDBJ whole genome shotgun (WGS) entry which is preliminary data.</text>
</comment>
<protein>
    <submittedName>
        <fullName evidence="3">HAD family hydrolase</fullName>
    </submittedName>
</protein>
<dbReference type="Pfam" id="PF00702">
    <property type="entry name" value="Hydrolase"/>
    <property type="match status" value="1"/>
</dbReference>
<organism evidence="3">
    <name type="scientific">Vibrio coralliilyticus</name>
    <dbReference type="NCBI Taxonomy" id="190893"/>
    <lineage>
        <taxon>Bacteria</taxon>
        <taxon>Pseudomonadati</taxon>
        <taxon>Pseudomonadota</taxon>
        <taxon>Gammaproteobacteria</taxon>
        <taxon>Vibrionales</taxon>
        <taxon>Vibrionaceae</taxon>
        <taxon>Vibrio</taxon>
    </lineage>
</organism>
<proteinExistence type="predicted"/>
<sequence length="157" mass="17910">MNKVYLFDWGNTLMVDFPDRLGKMYLWPNVEAVDKAEQTLKSLSRHFPVYVATSAQDSTEREIQQAFQRVGLDPYINGYFCKANLGLEKNSAEFYLEIAKSLCHHPSELVMVGDILEKDIYPADKAGLQTIWYNPTNLPVPKGVHSIQSLEALLEDR</sequence>
<reference evidence="3" key="1">
    <citation type="journal article" date="2015" name="BMC Genomics">
        <title>Genome mining reveals unlocked bioactive potential of marine Gram-negative bacteria.</title>
        <authorList>
            <person name="Machado H."/>
            <person name="Sonnenschein E.C."/>
            <person name="Melchiorsen J."/>
            <person name="Gram L."/>
        </authorList>
    </citation>
    <scope>NUCLEOTIDE SEQUENCE</scope>
    <source>
        <strain evidence="3">S2052</strain>
    </source>
</reference>
<dbReference type="InterPro" id="IPR036412">
    <property type="entry name" value="HAD-like_sf"/>
</dbReference>
<keyword evidence="2" id="KW-0460">Magnesium</keyword>
<evidence type="ECO:0000256" key="1">
    <source>
        <dbReference type="ARBA" id="ARBA00022801"/>
    </source>
</evidence>